<organism evidence="5 6">
    <name type="scientific">Enterobacter lignolyticus (strain SCF1)</name>
    <dbReference type="NCBI Taxonomy" id="701347"/>
    <lineage>
        <taxon>Bacteria</taxon>
        <taxon>Pseudomonadati</taxon>
        <taxon>Pseudomonadota</taxon>
        <taxon>Gammaproteobacteria</taxon>
        <taxon>Enterobacterales</taxon>
        <taxon>Enterobacteriaceae</taxon>
        <taxon>Pluralibacter</taxon>
    </lineage>
</organism>
<keyword evidence="6" id="KW-1185">Reference proteome</keyword>
<proteinExistence type="predicted"/>
<keyword evidence="3" id="KW-0804">Transcription</keyword>
<dbReference type="PROSITE" id="PS50043">
    <property type="entry name" value="HTH_LUXR_2"/>
    <property type="match status" value="1"/>
</dbReference>
<dbReference type="HOGENOM" id="CLU_1347151_0_0_6"/>
<dbReference type="SMART" id="SM00421">
    <property type="entry name" value="HTH_LUXR"/>
    <property type="match status" value="1"/>
</dbReference>
<evidence type="ECO:0000256" key="1">
    <source>
        <dbReference type="ARBA" id="ARBA00023015"/>
    </source>
</evidence>
<dbReference type="CDD" id="cd06170">
    <property type="entry name" value="LuxR_C_like"/>
    <property type="match status" value="1"/>
</dbReference>
<dbReference type="STRING" id="701347.Entcl_2144"/>
<evidence type="ECO:0000256" key="3">
    <source>
        <dbReference type="ARBA" id="ARBA00023163"/>
    </source>
</evidence>
<name>E3G617_ENTLS</name>
<dbReference type="InterPro" id="IPR000792">
    <property type="entry name" value="Tscrpt_reg_LuxR_C"/>
</dbReference>
<dbReference type="PRINTS" id="PR00038">
    <property type="entry name" value="HTHLUXR"/>
</dbReference>
<dbReference type="InterPro" id="IPR036388">
    <property type="entry name" value="WH-like_DNA-bd_sf"/>
</dbReference>
<keyword evidence="2" id="KW-0238">DNA-binding</keyword>
<dbReference type="RefSeq" id="WP_013366134.1">
    <property type="nucleotide sequence ID" value="NC_014618.1"/>
</dbReference>
<sequence>MHYYYVRYLSPRNVWSDALSQGFSHLASVNPEWCWSALSSDDENAAPNLSVIDLTGGQDADIVALAAAQGPLLALVRATQKRLIADLLRQSRCSLLCVDEHQLAMSEIVECSHRHRRFLSAFVRGIKDGQTPDPAPVSLTETESKILAFLRDGKSGVEISRSLFRSQKTISSHKRNIMRKFGVTDDLALKRKLQVQEITL</sequence>
<dbReference type="PANTHER" id="PTHR44688">
    <property type="entry name" value="DNA-BINDING TRANSCRIPTIONAL ACTIVATOR DEVR_DOSR"/>
    <property type="match status" value="1"/>
</dbReference>
<dbReference type="InterPro" id="IPR016032">
    <property type="entry name" value="Sig_transdc_resp-reg_C-effctor"/>
</dbReference>
<gene>
    <name evidence="5" type="ordered locus">Entcl_2144</name>
</gene>
<keyword evidence="1" id="KW-0805">Transcription regulation</keyword>
<dbReference type="eggNOG" id="ENOG5031TFB">
    <property type="taxonomic scope" value="Bacteria"/>
</dbReference>
<accession>E3G617</accession>
<feature type="domain" description="HTH luxR-type" evidence="4">
    <location>
        <begin position="132"/>
        <end position="197"/>
    </location>
</feature>
<dbReference type="Gene3D" id="1.10.10.10">
    <property type="entry name" value="Winged helix-like DNA-binding domain superfamily/Winged helix DNA-binding domain"/>
    <property type="match status" value="1"/>
</dbReference>
<reference evidence="5 6" key="2">
    <citation type="journal article" date="2011" name="Stand. Genomic Sci.">
        <title>Complete genome sequence of 'Enterobacter lignolyticus' SCF1.</title>
        <authorList>
            <person name="Deangelis K.M."/>
            <person name="D'Haeseleer P."/>
            <person name="Chivian D."/>
            <person name="Fortney J.L."/>
            <person name="Khudyakov J."/>
            <person name="Simmons B."/>
            <person name="Woo H."/>
            <person name="Arkin A.P."/>
            <person name="Davenport K.W."/>
            <person name="Goodwin L."/>
            <person name="Chen A."/>
            <person name="Ivanova N."/>
            <person name="Kyrpides N.C."/>
            <person name="Mavromatis K."/>
            <person name="Woyke T."/>
            <person name="Hazen T.C."/>
        </authorList>
    </citation>
    <scope>NUCLEOTIDE SEQUENCE [LARGE SCALE GENOMIC DNA]</scope>
    <source>
        <strain evidence="5 6">SCF1</strain>
    </source>
</reference>
<dbReference type="EMBL" id="CP002272">
    <property type="protein sequence ID" value="ADO48398.1"/>
    <property type="molecule type" value="Genomic_DNA"/>
</dbReference>
<evidence type="ECO:0000256" key="2">
    <source>
        <dbReference type="ARBA" id="ARBA00023125"/>
    </source>
</evidence>
<dbReference type="GO" id="GO:0006355">
    <property type="term" value="P:regulation of DNA-templated transcription"/>
    <property type="evidence" value="ECO:0007669"/>
    <property type="project" value="InterPro"/>
</dbReference>
<dbReference type="PANTHER" id="PTHR44688:SF16">
    <property type="entry name" value="DNA-BINDING TRANSCRIPTIONAL ACTIVATOR DEVR_DOSR"/>
    <property type="match status" value="1"/>
</dbReference>
<evidence type="ECO:0000313" key="6">
    <source>
        <dbReference type="Proteomes" id="UP000006872"/>
    </source>
</evidence>
<protein>
    <submittedName>
        <fullName evidence="5">Transcriptional regulator, LuxR family</fullName>
    </submittedName>
</protein>
<evidence type="ECO:0000313" key="5">
    <source>
        <dbReference type="EMBL" id="ADO48398.1"/>
    </source>
</evidence>
<evidence type="ECO:0000259" key="4">
    <source>
        <dbReference type="PROSITE" id="PS50043"/>
    </source>
</evidence>
<dbReference type="AlphaFoldDB" id="E3G617"/>
<dbReference type="GO" id="GO:0003677">
    <property type="term" value="F:DNA binding"/>
    <property type="evidence" value="ECO:0007669"/>
    <property type="project" value="UniProtKB-KW"/>
</dbReference>
<dbReference type="Proteomes" id="UP000006872">
    <property type="component" value="Chromosome"/>
</dbReference>
<reference evidence="6" key="1">
    <citation type="submission" date="2010-10" db="EMBL/GenBank/DDBJ databases">
        <title>Complete sequence of Enterobacter cloacae SCF1.</title>
        <authorList>
            <consortium name="US DOE Joint Genome Institute"/>
            <person name="Lucas S."/>
            <person name="Copeland A."/>
            <person name="Lapidus A."/>
            <person name="Cheng J.-F."/>
            <person name="Bruce D."/>
            <person name="Goodwin L."/>
            <person name="Pitluck S."/>
            <person name="Davenport K."/>
            <person name="Detter J.C."/>
            <person name="Han C."/>
            <person name="Tapia R."/>
            <person name="Land M."/>
            <person name="Hauser L."/>
            <person name="Chang Y.-J."/>
            <person name="Jeffries C."/>
            <person name="Kyrpides N."/>
            <person name="Ivanova N."/>
            <person name="Mikhailova N."/>
            <person name="DeAngelis K."/>
            <person name="Arkin A.P."/>
            <person name="Chivian D."/>
            <person name="Edwards B."/>
            <person name="Woo H."/>
            <person name="Hazen T.C."/>
            <person name="Woyke T."/>
        </authorList>
    </citation>
    <scope>NUCLEOTIDE SEQUENCE [LARGE SCALE GENOMIC DNA]</scope>
    <source>
        <strain evidence="6">SCF1</strain>
    </source>
</reference>
<dbReference type="SUPFAM" id="SSF46894">
    <property type="entry name" value="C-terminal effector domain of the bipartite response regulators"/>
    <property type="match status" value="1"/>
</dbReference>
<dbReference type="Pfam" id="PF00196">
    <property type="entry name" value="GerE"/>
    <property type="match status" value="1"/>
</dbReference>
<dbReference type="KEGG" id="esc:Entcl_2144"/>